<gene>
    <name evidence="6" type="ORF">CL176_08015</name>
</gene>
<dbReference type="InterPro" id="IPR026590">
    <property type="entry name" value="Ssirtuin_cat_dom"/>
</dbReference>
<sequence length="236" mass="26396">MDSQRIVFFGGAGVSTESGIPDFRSADGIFMEETGYQFSPEEVISNSFYKKYPEIFFEFYFDKLVYPEAEPTIGHTWLKELEDIGKDVSIVTQNIDGLHQKAGSHKVYELHGTTLDNYCETCGQHYTNDALHLDEQGIPRCPKDGGIVRPNVVLYEEGLNQATIGQAVDAIRQADMLIIAGTSLVVYPAAGLVQYFGAEHLVIVNKTPLKTQHPHAIHFEDSILNVFQAIDPRELR</sequence>
<dbReference type="InterPro" id="IPR050134">
    <property type="entry name" value="NAD-dep_sirtuin_deacylases"/>
</dbReference>
<dbReference type="GO" id="GO:0017136">
    <property type="term" value="F:histone deacetylase activity, NAD-dependent"/>
    <property type="evidence" value="ECO:0007669"/>
    <property type="project" value="TreeGrafter"/>
</dbReference>
<keyword evidence="2" id="KW-0808">Transferase</keyword>
<evidence type="ECO:0000259" key="5">
    <source>
        <dbReference type="PROSITE" id="PS50305"/>
    </source>
</evidence>
<dbReference type="EMBL" id="CP023434">
    <property type="protein sequence ID" value="AXY25946.1"/>
    <property type="molecule type" value="Genomic_DNA"/>
</dbReference>
<dbReference type="PANTHER" id="PTHR11085:SF4">
    <property type="entry name" value="NAD-DEPENDENT PROTEIN DEACYLASE"/>
    <property type="match status" value="1"/>
</dbReference>
<evidence type="ECO:0000256" key="1">
    <source>
        <dbReference type="ARBA" id="ARBA00012928"/>
    </source>
</evidence>
<dbReference type="NCBIfam" id="NF001752">
    <property type="entry name" value="PRK00481.1-1"/>
    <property type="match status" value="1"/>
</dbReference>
<name>A0A347WLI9_9LACT</name>
<evidence type="ECO:0000256" key="4">
    <source>
        <dbReference type="PROSITE-ProRule" id="PRU00236"/>
    </source>
</evidence>
<evidence type="ECO:0000256" key="3">
    <source>
        <dbReference type="ARBA" id="ARBA00023027"/>
    </source>
</evidence>
<dbReference type="GO" id="GO:0070403">
    <property type="term" value="F:NAD+ binding"/>
    <property type="evidence" value="ECO:0007669"/>
    <property type="project" value="InterPro"/>
</dbReference>
<evidence type="ECO:0000313" key="7">
    <source>
        <dbReference type="Proteomes" id="UP000263232"/>
    </source>
</evidence>
<feature type="domain" description="Deacetylase sirtuin-type" evidence="5">
    <location>
        <begin position="1"/>
        <end position="236"/>
    </location>
</feature>
<dbReference type="EC" id="2.3.1.286" evidence="1"/>
<dbReference type="Gene3D" id="3.30.1600.10">
    <property type="entry name" value="SIR2/SIRT2 'Small Domain"/>
    <property type="match status" value="1"/>
</dbReference>
<dbReference type="AlphaFoldDB" id="A0A347WLI9"/>
<dbReference type="InterPro" id="IPR003000">
    <property type="entry name" value="Sirtuin"/>
</dbReference>
<evidence type="ECO:0000256" key="2">
    <source>
        <dbReference type="ARBA" id="ARBA00022679"/>
    </source>
</evidence>
<proteinExistence type="predicted"/>
<dbReference type="KEGG" id="abae:CL176_08015"/>
<keyword evidence="3" id="KW-0520">NAD</keyword>
<dbReference type="InterPro" id="IPR026591">
    <property type="entry name" value="Sirtuin_cat_small_dom_sf"/>
</dbReference>
<accession>A0A347WLI9</accession>
<dbReference type="OrthoDB" id="9800582at2"/>
<reference evidence="6 7" key="1">
    <citation type="submission" date="2017-09" db="EMBL/GenBank/DDBJ databases">
        <title>Complete genome sequence of Oxytococcus suis strain ZY16052.</title>
        <authorList>
            <person name="Li F."/>
        </authorList>
    </citation>
    <scope>NUCLEOTIDE SEQUENCE [LARGE SCALE GENOMIC DNA]</scope>
    <source>
        <strain evidence="6 7">ZY16052</strain>
    </source>
</reference>
<organism evidence="6 7">
    <name type="scientific">Suicoccus acidiformans</name>
    <dbReference type="NCBI Taxonomy" id="2036206"/>
    <lineage>
        <taxon>Bacteria</taxon>
        <taxon>Bacillati</taxon>
        <taxon>Bacillota</taxon>
        <taxon>Bacilli</taxon>
        <taxon>Lactobacillales</taxon>
        <taxon>Aerococcaceae</taxon>
        <taxon>Suicoccus</taxon>
    </lineage>
</organism>
<evidence type="ECO:0000313" key="6">
    <source>
        <dbReference type="EMBL" id="AXY25946.1"/>
    </source>
</evidence>
<dbReference type="Pfam" id="PF02146">
    <property type="entry name" value="SIR2"/>
    <property type="match status" value="1"/>
</dbReference>
<dbReference type="SUPFAM" id="SSF52467">
    <property type="entry name" value="DHS-like NAD/FAD-binding domain"/>
    <property type="match status" value="1"/>
</dbReference>
<dbReference type="Gene3D" id="3.40.50.1220">
    <property type="entry name" value="TPP-binding domain"/>
    <property type="match status" value="1"/>
</dbReference>
<dbReference type="Proteomes" id="UP000263232">
    <property type="component" value="Chromosome"/>
</dbReference>
<protein>
    <recommendedName>
        <fullName evidence="1">protein acetyllysine N-acetyltransferase</fullName>
        <ecNumber evidence="1">2.3.1.286</ecNumber>
    </recommendedName>
</protein>
<dbReference type="PANTHER" id="PTHR11085">
    <property type="entry name" value="NAD-DEPENDENT PROTEIN DEACYLASE SIRTUIN-5, MITOCHONDRIAL-RELATED"/>
    <property type="match status" value="1"/>
</dbReference>
<comment type="caution">
    <text evidence="4">Lacks conserved residue(s) required for the propagation of feature annotation.</text>
</comment>
<dbReference type="InterPro" id="IPR029035">
    <property type="entry name" value="DHS-like_NAD/FAD-binding_dom"/>
</dbReference>
<dbReference type="PROSITE" id="PS50305">
    <property type="entry name" value="SIRTUIN"/>
    <property type="match status" value="1"/>
</dbReference>
<keyword evidence="7" id="KW-1185">Reference proteome</keyword>